<name>A0ABD3IRS6_EUCGL</name>
<comment type="caution">
    <text evidence="1">The sequence shown here is derived from an EMBL/GenBank/DDBJ whole genome shotgun (WGS) entry which is preliminary data.</text>
</comment>
<keyword evidence="2" id="KW-1185">Reference proteome</keyword>
<evidence type="ECO:0000313" key="2">
    <source>
        <dbReference type="Proteomes" id="UP001634007"/>
    </source>
</evidence>
<sequence length="156" mass="18140">MNKSTSNNQSPKVERKTMEKNQRIKNFLNFPFSFFGFRDSLSQQDQLDQAASYTRQLKERIDGLKPSKKQAELQSEGIDTSRFVLLVFQLRDHSLGLELIWISGRRKNFMLYEVINILEEEGAEVVSASFYVIGDKIFHTVHAQKKRLCHLDVILT</sequence>
<organism evidence="1 2">
    <name type="scientific">Eucalyptus globulus</name>
    <name type="common">Tasmanian blue gum</name>
    <dbReference type="NCBI Taxonomy" id="34317"/>
    <lineage>
        <taxon>Eukaryota</taxon>
        <taxon>Viridiplantae</taxon>
        <taxon>Streptophyta</taxon>
        <taxon>Embryophyta</taxon>
        <taxon>Tracheophyta</taxon>
        <taxon>Spermatophyta</taxon>
        <taxon>Magnoliopsida</taxon>
        <taxon>eudicotyledons</taxon>
        <taxon>Gunneridae</taxon>
        <taxon>Pentapetalae</taxon>
        <taxon>rosids</taxon>
        <taxon>malvids</taxon>
        <taxon>Myrtales</taxon>
        <taxon>Myrtaceae</taxon>
        <taxon>Myrtoideae</taxon>
        <taxon>Eucalypteae</taxon>
        <taxon>Eucalyptus</taxon>
    </lineage>
</organism>
<dbReference type="Proteomes" id="UP001634007">
    <property type="component" value="Unassembled WGS sequence"/>
</dbReference>
<dbReference type="AlphaFoldDB" id="A0ABD3IRS6"/>
<dbReference type="EMBL" id="JBJKBG010000011">
    <property type="protein sequence ID" value="KAL3716890.1"/>
    <property type="molecule type" value="Genomic_DNA"/>
</dbReference>
<protein>
    <submittedName>
        <fullName evidence="1">Uncharacterized protein</fullName>
    </submittedName>
</protein>
<dbReference type="PANTHER" id="PTHR13935">
    <property type="entry name" value="ACHAETE-SCUTE TRANSCRIPTION FACTOR-RELATED"/>
    <property type="match status" value="1"/>
</dbReference>
<gene>
    <name evidence="1" type="ORF">ACJRO7_008466</name>
</gene>
<evidence type="ECO:0000313" key="1">
    <source>
        <dbReference type="EMBL" id="KAL3716890.1"/>
    </source>
</evidence>
<dbReference type="PANTHER" id="PTHR13935:SF46">
    <property type="entry name" value="TRANSCRIPTION FACTOR BHLH167-RELATED"/>
    <property type="match status" value="1"/>
</dbReference>
<accession>A0ABD3IRS6</accession>
<proteinExistence type="predicted"/>
<reference evidence="1 2" key="1">
    <citation type="submission" date="2024-11" db="EMBL/GenBank/DDBJ databases">
        <title>Chromosome-level genome assembly of Eucalyptus globulus Labill. provides insights into its genome evolution.</title>
        <authorList>
            <person name="Li X."/>
        </authorList>
    </citation>
    <scope>NUCLEOTIDE SEQUENCE [LARGE SCALE GENOMIC DNA]</scope>
    <source>
        <strain evidence="1">CL2024</strain>
        <tissue evidence="1">Fresh tender leaves</tissue>
    </source>
</reference>
<dbReference type="InterPro" id="IPR015660">
    <property type="entry name" value="MASH1/Ascl1a-like"/>
</dbReference>
<dbReference type="GO" id="GO:0006355">
    <property type="term" value="P:regulation of DNA-templated transcription"/>
    <property type="evidence" value="ECO:0007669"/>
    <property type="project" value="UniProtKB-ARBA"/>
</dbReference>